<dbReference type="EMBL" id="JNFQ01000026">
    <property type="protein sequence ID" value="KFG71116.1"/>
    <property type="molecule type" value="Genomic_DNA"/>
</dbReference>
<dbReference type="HOGENOM" id="CLU_3001426_0_0_11"/>
<comment type="caution">
    <text evidence="2">The sequence shown here is derived from an EMBL/GenBank/DDBJ whole genome shotgun (WGS) entry which is preliminary data.</text>
</comment>
<accession>A0A086MQE8</accession>
<organism evidence="2 3">
    <name type="scientific">Streptomyces mutabilis</name>
    <dbReference type="NCBI Taxonomy" id="67332"/>
    <lineage>
        <taxon>Bacteria</taxon>
        <taxon>Bacillati</taxon>
        <taxon>Actinomycetota</taxon>
        <taxon>Actinomycetes</taxon>
        <taxon>Kitasatosporales</taxon>
        <taxon>Streptomycetaceae</taxon>
        <taxon>Streptomyces</taxon>
    </lineage>
</organism>
<sequence length="56" mass="6330">AAGVSRPRGRRAEAPAEPPTPLEAENAALRKKVRELEEEREILRKAAKYFAGETRW</sequence>
<dbReference type="Proteomes" id="UP000029095">
    <property type="component" value="Unassembled WGS sequence"/>
</dbReference>
<name>A0A086MQE8_9ACTN</name>
<feature type="non-terminal residue" evidence="2">
    <location>
        <position position="1"/>
    </location>
</feature>
<feature type="region of interest" description="Disordered" evidence="1">
    <location>
        <begin position="1"/>
        <end position="26"/>
    </location>
</feature>
<dbReference type="AlphaFoldDB" id="A0A086MQE8"/>
<gene>
    <name evidence="2" type="ORF">FM21_16010</name>
</gene>
<keyword evidence="3" id="KW-1185">Reference proteome</keyword>
<reference evidence="2 3" key="1">
    <citation type="submission" date="2014-05" db="EMBL/GenBank/DDBJ databases">
        <title>Complete genome sequence of the Streptomyces mutabilis TRM45540.</title>
        <authorList>
            <person name="Luo X."/>
            <person name="Zhang L."/>
        </authorList>
    </citation>
    <scope>NUCLEOTIDE SEQUENCE [LARGE SCALE GENOMIC DNA]</scope>
    <source>
        <strain evidence="2 3">TRM45540</strain>
    </source>
</reference>
<proteinExistence type="predicted"/>
<evidence type="ECO:0000313" key="2">
    <source>
        <dbReference type="EMBL" id="KFG71116.1"/>
    </source>
</evidence>
<protein>
    <submittedName>
        <fullName evidence="2">Transposase</fullName>
    </submittedName>
</protein>
<evidence type="ECO:0000313" key="3">
    <source>
        <dbReference type="Proteomes" id="UP000029095"/>
    </source>
</evidence>
<evidence type="ECO:0000256" key="1">
    <source>
        <dbReference type="SAM" id="MobiDB-lite"/>
    </source>
</evidence>